<evidence type="ECO:0000313" key="3">
    <source>
        <dbReference type="Proteomes" id="UP001610104"/>
    </source>
</evidence>
<feature type="transmembrane region" description="Helical" evidence="1">
    <location>
        <begin position="100"/>
        <end position="123"/>
    </location>
</feature>
<feature type="transmembrane region" description="Helical" evidence="1">
    <location>
        <begin position="60"/>
        <end position="80"/>
    </location>
</feature>
<feature type="transmembrane region" description="Helical" evidence="1">
    <location>
        <begin position="135"/>
        <end position="161"/>
    </location>
</feature>
<dbReference type="Proteomes" id="UP001610104">
    <property type="component" value="Unassembled WGS sequence"/>
</dbReference>
<sequence length="465" mass="51439">MITKLGEKVTVLFQKYMPDAFVFAILLTLITALIAYFWLHASLLQIIESWYDGFWSLMEFGMQIVLIIITGYAIAISPIIKKGIDKLTLLIKTPRQVYFFVVFSSAILNMISFGWIVIPCVLARELALRIKGVNYPFLIACVYFGGGSWVTGLSSSIPLLLGTKSNYLIKAGILSETIPTTVTLGSSLNIVMMVVFLVFAPLLILFLIPKSNNFKELNQMLESTDGKKELSIKEEALSFNLSTPSFSDRLNNGFLLQGLIVIMGLTYILFHFYTNGFELNFNIMIFIFLIIGMLLHKTPMRYVIAMKRSSGNISGILYQYPFYAGIMGIMLYTGLGEKLAQIMSSVATIDSYAFFAYLTGGITNFAIPSAGGEFAVVGPSIINAVKDIGAGLPAEEMSAMISRASLSVAYGESLTNLLQPFFLLLVFPIMGAGIKIQARDVMGYLVIPFLIFFVIQSILVTWIPL</sequence>
<keyword evidence="1" id="KW-1133">Transmembrane helix</keyword>
<dbReference type="PANTHER" id="PTHR41983">
    <property type="entry name" value="SHORT-CHAIN FATTY ACID TRANSPORTER-RELATED"/>
    <property type="match status" value="1"/>
</dbReference>
<gene>
    <name evidence="2" type="ORF">V8G56_06075</name>
</gene>
<organism evidence="2 3">
    <name type="scientific">Gaetbulibacter aquiaggeris</name>
    <dbReference type="NCBI Taxonomy" id="1735373"/>
    <lineage>
        <taxon>Bacteria</taxon>
        <taxon>Pseudomonadati</taxon>
        <taxon>Bacteroidota</taxon>
        <taxon>Flavobacteriia</taxon>
        <taxon>Flavobacteriales</taxon>
        <taxon>Flavobacteriaceae</taxon>
        <taxon>Gaetbulibacter</taxon>
    </lineage>
</organism>
<keyword evidence="1" id="KW-0472">Membrane</keyword>
<feature type="transmembrane region" description="Helical" evidence="1">
    <location>
        <begin position="20"/>
        <end position="39"/>
    </location>
</feature>
<name>A0ABW7MNA5_9FLAO</name>
<feature type="transmembrane region" description="Helical" evidence="1">
    <location>
        <begin position="441"/>
        <end position="463"/>
    </location>
</feature>
<dbReference type="EMBL" id="JBAWKC010000001">
    <property type="protein sequence ID" value="MFH6768295.1"/>
    <property type="molecule type" value="Genomic_DNA"/>
</dbReference>
<protein>
    <submittedName>
        <fullName evidence="2">TIGR00366 family protein</fullName>
    </submittedName>
</protein>
<feature type="transmembrane region" description="Helical" evidence="1">
    <location>
        <begin position="317"/>
        <end position="335"/>
    </location>
</feature>
<dbReference type="Pfam" id="PF02667">
    <property type="entry name" value="SCFA_trans"/>
    <property type="match status" value="1"/>
</dbReference>
<dbReference type="InterPro" id="IPR006160">
    <property type="entry name" value="SCFA_transpt_AtoE"/>
</dbReference>
<feature type="transmembrane region" description="Helical" evidence="1">
    <location>
        <begin position="417"/>
        <end position="434"/>
    </location>
</feature>
<evidence type="ECO:0000313" key="2">
    <source>
        <dbReference type="EMBL" id="MFH6768295.1"/>
    </source>
</evidence>
<keyword evidence="3" id="KW-1185">Reference proteome</keyword>
<proteinExistence type="predicted"/>
<comment type="caution">
    <text evidence="2">The sequence shown here is derived from an EMBL/GenBank/DDBJ whole genome shotgun (WGS) entry which is preliminary data.</text>
</comment>
<dbReference type="RefSeq" id="WP_395437532.1">
    <property type="nucleotide sequence ID" value="NZ_JBAWKC010000001.1"/>
</dbReference>
<evidence type="ECO:0000256" key="1">
    <source>
        <dbReference type="SAM" id="Phobius"/>
    </source>
</evidence>
<dbReference type="PANTHER" id="PTHR41983:SF2">
    <property type="entry name" value="SHORT-CHAIN FATTY ACID TRANSPORTER-RELATED"/>
    <property type="match status" value="1"/>
</dbReference>
<feature type="transmembrane region" description="Helical" evidence="1">
    <location>
        <begin position="254"/>
        <end position="273"/>
    </location>
</feature>
<reference evidence="2 3" key="1">
    <citation type="submission" date="2024-02" db="EMBL/GenBank/DDBJ databases">
        <title>A Gaetbulibacter species isolated from tidal flats and genomic insights of their niches.</title>
        <authorList>
            <person name="Ye Y."/>
        </authorList>
    </citation>
    <scope>NUCLEOTIDE SEQUENCE [LARGE SCALE GENOMIC DNA]</scope>
    <source>
        <strain evidence="2 3">KEM-8</strain>
    </source>
</reference>
<accession>A0ABW7MNA5</accession>
<feature type="transmembrane region" description="Helical" evidence="1">
    <location>
        <begin position="190"/>
        <end position="208"/>
    </location>
</feature>
<feature type="transmembrane region" description="Helical" evidence="1">
    <location>
        <begin position="279"/>
        <end position="296"/>
    </location>
</feature>
<keyword evidence="1" id="KW-0812">Transmembrane</keyword>